<keyword evidence="3" id="KW-1185">Reference proteome</keyword>
<gene>
    <name evidence="2" type="ORF">PTD2_08304</name>
</gene>
<name>A4C8W6_9GAMM</name>
<keyword evidence="1" id="KW-0732">Signal</keyword>
<dbReference type="OrthoDB" id="6708408at2"/>
<protein>
    <recommendedName>
        <fullName evidence="4">Outer membrane protein</fullName>
    </recommendedName>
</protein>
<dbReference type="eggNOG" id="COG3637">
    <property type="taxonomic scope" value="Bacteria"/>
</dbReference>
<evidence type="ECO:0008006" key="4">
    <source>
        <dbReference type="Google" id="ProtNLM"/>
    </source>
</evidence>
<organism evidence="2 3">
    <name type="scientific">Pseudoalteromonas tunicata D2</name>
    <dbReference type="NCBI Taxonomy" id="87626"/>
    <lineage>
        <taxon>Bacteria</taxon>
        <taxon>Pseudomonadati</taxon>
        <taxon>Pseudomonadota</taxon>
        <taxon>Gammaproteobacteria</taxon>
        <taxon>Alteromonadales</taxon>
        <taxon>Pseudoalteromonadaceae</taxon>
        <taxon>Pseudoalteromonas</taxon>
    </lineage>
</organism>
<dbReference type="NCBIfam" id="TIGR04219">
    <property type="entry name" value="OMP_w_GlyGly"/>
    <property type="match status" value="1"/>
</dbReference>
<evidence type="ECO:0000256" key="1">
    <source>
        <dbReference type="SAM" id="SignalP"/>
    </source>
</evidence>
<proteinExistence type="predicted"/>
<sequence>MKKLCLTAALSMACAAPLAQADVILGLYAGADAWQAKSTGSFAQNSNLQTFNFEDETFTNFYVALEHPIPLIPNIKIKHNELEIMGDTMLTSGFQFEDTVFQIGTTASTVADFTHNDLILYYEIFDNDLISIDLGINAKQFDGTILVKGVEQTTGEVSVSTDFSGYVPMAYAAAQVGLPFTGLSIFAEGSLLSIGDSKIQDYQVGVAWEFIDNMAVDVAVKVGYRSLVVELDDLDNLYTDFEVTGPFAGIQFHF</sequence>
<dbReference type="InterPro" id="IPR026387">
    <property type="entry name" value="OMP_w_GlyGly"/>
</dbReference>
<dbReference type="AlphaFoldDB" id="A4C8W6"/>
<dbReference type="EMBL" id="AAOH01000003">
    <property type="protein sequence ID" value="EAR29031.1"/>
    <property type="molecule type" value="Genomic_DNA"/>
</dbReference>
<feature type="chain" id="PRO_5002665826" description="Outer membrane protein" evidence="1">
    <location>
        <begin position="22"/>
        <end position="254"/>
    </location>
</feature>
<dbReference type="RefSeq" id="WP_009838292.1">
    <property type="nucleotide sequence ID" value="NZ_AAOH01000003.1"/>
</dbReference>
<accession>A4C8W6</accession>
<dbReference type="STRING" id="87626.PTD2_08304"/>
<dbReference type="HOGENOM" id="CLU_093491_1_0_6"/>
<comment type="caution">
    <text evidence="2">The sequence shown here is derived from an EMBL/GenBank/DDBJ whole genome shotgun (WGS) entry which is preliminary data.</text>
</comment>
<feature type="signal peptide" evidence="1">
    <location>
        <begin position="1"/>
        <end position="21"/>
    </location>
</feature>
<reference evidence="2 3" key="1">
    <citation type="submission" date="2006-02" db="EMBL/GenBank/DDBJ databases">
        <authorList>
            <person name="Moran M.A."/>
            <person name="Kjelleberg S."/>
            <person name="Egan S."/>
            <person name="Saunders N."/>
            <person name="Thomas T."/>
            <person name="Ferriera S."/>
            <person name="Johnson J."/>
            <person name="Kravitz S."/>
            <person name="Halpern A."/>
            <person name="Remington K."/>
            <person name="Beeson K."/>
            <person name="Tran B."/>
            <person name="Rogers Y.-H."/>
            <person name="Friedman R."/>
            <person name="Venter J.C."/>
        </authorList>
    </citation>
    <scope>NUCLEOTIDE SEQUENCE [LARGE SCALE GENOMIC DNA]</scope>
    <source>
        <strain evidence="2 3">D2</strain>
    </source>
</reference>
<evidence type="ECO:0000313" key="2">
    <source>
        <dbReference type="EMBL" id="EAR29031.1"/>
    </source>
</evidence>
<dbReference type="Proteomes" id="UP000006201">
    <property type="component" value="Unassembled WGS sequence"/>
</dbReference>
<evidence type="ECO:0000313" key="3">
    <source>
        <dbReference type="Proteomes" id="UP000006201"/>
    </source>
</evidence>